<dbReference type="InterPro" id="IPR000014">
    <property type="entry name" value="PAS"/>
</dbReference>
<dbReference type="InterPro" id="IPR050351">
    <property type="entry name" value="BphY/WalK/GraS-like"/>
</dbReference>
<dbReference type="AlphaFoldDB" id="A0A2T1KW83"/>
<dbReference type="GO" id="GO:0004721">
    <property type="term" value="F:phosphoprotein phosphatase activity"/>
    <property type="evidence" value="ECO:0007669"/>
    <property type="project" value="TreeGrafter"/>
</dbReference>
<keyword evidence="7 8" id="KW-0472">Membrane</keyword>
<dbReference type="PANTHER" id="PTHR45453">
    <property type="entry name" value="PHOSPHATE REGULON SENSOR PROTEIN PHOR"/>
    <property type="match status" value="1"/>
</dbReference>
<dbReference type="GO" id="GO:0005886">
    <property type="term" value="C:plasma membrane"/>
    <property type="evidence" value="ECO:0007669"/>
    <property type="project" value="TreeGrafter"/>
</dbReference>
<feature type="transmembrane region" description="Helical" evidence="8">
    <location>
        <begin position="343"/>
        <end position="363"/>
    </location>
</feature>
<keyword evidence="8" id="KW-0812">Transmembrane</keyword>
<dbReference type="NCBIfam" id="TIGR00229">
    <property type="entry name" value="sensory_box"/>
    <property type="match status" value="1"/>
</dbReference>
<dbReference type="SMART" id="SM00387">
    <property type="entry name" value="HATPase_c"/>
    <property type="match status" value="1"/>
</dbReference>
<dbReference type="GO" id="GO:0016036">
    <property type="term" value="P:cellular response to phosphate starvation"/>
    <property type="evidence" value="ECO:0007669"/>
    <property type="project" value="TreeGrafter"/>
</dbReference>
<comment type="caution">
    <text evidence="11">The sequence shown here is derived from an EMBL/GenBank/DDBJ whole genome shotgun (WGS) entry which is preliminary data.</text>
</comment>
<proteinExistence type="predicted"/>
<dbReference type="CDD" id="cd00130">
    <property type="entry name" value="PAS"/>
    <property type="match status" value="1"/>
</dbReference>
<dbReference type="Gene3D" id="3.30.450.20">
    <property type="entry name" value="PAS domain"/>
    <property type="match status" value="1"/>
</dbReference>
<dbReference type="InterPro" id="IPR036890">
    <property type="entry name" value="HATPase_C_sf"/>
</dbReference>
<evidence type="ECO:0000313" key="11">
    <source>
        <dbReference type="EMBL" id="PSF14361.1"/>
    </source>
</evidence>
<feature type="transmembrane region" description="Helical" evidence="8">
    <location>
        <begin position="316"/>
        <end position="337"/>
    </location>
</feature>
<evidence type="ECO:0000256" key="3">
    <source>
        <dbReference type="ARBA" id="ARBA00022553"/>
    </source>
</evidence>
<dbReference type="PANTHER" id="PTHR45453:SF1">
    <property type="entry name" value="PHOSPHATE REGULON SENSOR PROTEIN PHOR"/>
    <property type="match status" value="1"/>
</dbReference>
<gene>
    <name evidence="11" type="ORF">C7H09_00465</name>
</gene>
<dbReference type="Proteomes" id="UP000239866">
    <property type="component" value="Unassembled WGS sequence"/>
</dbReference>
<dbReference type="PIRSF" id="PIRSF037347">
    <property type="entry name" value="STHK_CHASE2_PAS_prd"/>
    <property type="match status" value="1"/>
</dbReference>
<dbReference type="InterPro" id="IPR003594">
    <property type="entry name" value="HATPase_dom"/>
</dbReference>
<dbReference type="InterPro" id="IPR017181">
    <property type="entry name" value="Sig_transdc_His_kin_CHASE2"/>
</dbReference>
<organism evidence="11 12">
    <name type="scientific">Marinobacter fuscus</name>
    <dbReference type="NCBI Taxonomy" id="2109942"/>
    <lineage>
        <taxon>Bacteria</taxon>
        <taxon>Pseudomonadati</taxon>
        <taxon>Pseudomonadota</taxon>
        <taxon>Gammaproteobacteria</taxon>
        <taxon>Pseudomonadales</taxon>
        <taxon>Marinobacteraceae</taxon>
        <taxon>Marinobacter</taxon>
    </lineage>
</organism>
<keyword evidence="8" id="KW-1133">Transmembrane helix</keyword>
<dbReference type="SUPFAM" id="SSF55874">
    <property type="entry name" value="ATPase domain of HSP90 chaperone/DNA topoisomerase II/histidine kinase"/>
    <property type="match status" value="1"/>
</dbReference>
<dbReference type="Gene3D" id="3.30.565.10">
    <property type="entry name" value="Histidine kinase-like ATPase, C-terminal domain"/>
    <property type="match status" value="1"/>
</dbReference>
<dbReference type="InterPro" id="IPR005467">
    <property type="entry name" value="His_kinase_dom"/>
</dbReference>
<dbReference type="PRINTS" id="PR00344">
    <property type="entry name" value="BCTRLSENSOR"/>
</dbReference>
<dbReference type="SMART" id="SM01080">
    <property type="entry name" value="CHASE2"/>
    <property type="match status" value="1"/>
</dbReference>
<keyword evidence="6" id="KW-0902">Two-component regulatory system</keyword>
<dbReference type="SUPFAM" id="SSF47384">
    <property type="entry name" value="Homodimeric domain of signal transducing histidine kinase"/>
    <property type="match status" value="1"/>
</dbReference>
<dbReference type="Gene3D" id="1.10.287.130">
    <property type="match status" value="1"/>
</dbReference>
<feature type="domain" description="Histidine kinase" evidence="9">
    <location>
        <begin position="638"/>
        <end position="851"/>
    </location>
</feature>
<dbReference type="OrthoDB" id="9806704at2"/>
<dbReference type="InterPro" id="IPR007890">
    <property type="entry name" value="CHASE2"/>
</dbReference>
<feature type="domain" description="PAS" evidence="10">
    <location>
        <begin position="511"/>
        <end position="568"/>
    </location>
</feature>
<evidence type="ECO:0000313" key="12">
    <source>
        <dbReference type="Proteomes" id="UP000239866"/>
    </source>
</evidence>
<evidence type="ECO:0000259" key="10">
    <source>
        <dbReference type="PROSITE" id="PS50112"/>
    </source>
</evidence>
<protein>
    <recommendedName>
        <fullName evidence="2">histidine kinase</fullName>
        <ecNumber evidence="2">2.7.13.3</ecNumber>
    </recommendedName>
</protein>
<dbReference type="SUPFAM" id="SSF55785">
    <property type="entry name" value="PYP-like sensor domain (PAS domain)"/>
    <property type="match status" value="1"/>
</dbReference>
<evidence type="ECO:0000256" key="4">
    <source>
        <dbReference type="ARBA" id="ARBA00022679"/>
    </source>
</evidence>
<evidence type="ECO:0000256" key="1">
    <source>
        <dbReference type="ARBA" id="ARBA00000085"/>
    </source>
</evidence>
<dbReference type="PROSITE" id="PS50112">
    <property type="entry name" value="PAS"/>
    <property type="match status" value="1"/>
</dbReference>
<keyword evidence="4" id="KW-0808">Transferase</keyword>
<dbReference type="GO" id="GO:0000155">
    <property type="term" value="F:phosphorelay sensor kinase activity"/>
    <property type="evidence" value="ECO:0007669"/>
    <property type="project" value="InterPro"/>
</dbReference>
<dbReference type="FunFam" id="3.30.565.10:FF:000006">
    <property type="entry name" value="Sensor histidine kinase WalK"/>
    <property type="match status" value="1"/>
</dbReference>
<dbReference type="PROSITE" id="PS50109">
    <property type="entry name" value="HIS_KIN"/>
    <property type="match status" value="1"/>
</dbReference>
<comment type="catalytic activity">
    <reaction evidence="1">
        <text>ATP + protein L-histidine = ADP + protein N-phospho-L-histidine.</text>
        <dbReference type="EC" id="2.7.13.3"/>
    </reaction>
</comment>
<evidence type="ECO:0000256" key="8">
    <source>
        <dbReference type="SAM" id="Phobius"/>
    </source>
</evidence>
<evidence type="ECO:0000256" key="2">
    <source>
        <dbReference type="ARBA" id="ARBA00012438"/>
    </source>
</evidence>
<sequence>MKRDWLTIETSPWSLGFLLGVILLLSYTSELPGHINTWLYDQTVSSWPASVDERVAIVAIDEPSLRQLGRWPWHRSTHAQLIDKLAVAGAETVILDILLPESGPGDNELARAITHHGNVVLPVYLSATDTEHLMAEVLPAPQLANAASALGHVHVELESDGVARGLYLYYGLARQLWPPLALASELSPRPPGQSQVPHYVNVREDYRRIPLVGGAGTVPAHSYSKVLETPANELNLKGKTVLVGATAAGFGDILPTPFSGLSRPMPGVEFHANIASAFYRNSLIVQAPTLVTGALAILVILLLATLLPRLRPASGLVMTLAILVTLLAAHSALLVWFRFEIGIANALLLPVAAIPLASGLRLATANRFFNRQLAHMATIPRLSLPDPAHRHPQLLLKHLRVLLKPEGWLLAEGKGLTELHNMSLAEALPTPVSGHWYHQQNQSWIRLVRGNAEYLMGLTLPNDLSREVNQHYLDRLLLETGPYSTARRGSRERLSARIERVRSASEKLEEMQGFIRRSFEHMPDGIIVTDELGVIRFANARIERWFGEPMPSLSGMPLASLLESRDKEGHTLWHEILAETLTLQERRTADLTVNNRDFLIHLAPFLLPDTRQQGLIANISNISNLKDQQRQYREAIDFISHDVRSPLVSQLALIEQLKRDPEQVTSAHLDQLGRLAKRSYQLAEEFVQLARAEQITETRFYECELLAIVENARDSVCEQALEKSVEIHLSGTEDLWLRGNAELLERAIINLLTNAVQYSPAGSLITVQVYQAAHLACVAITDEGTGIDAGELPRLFDRYHRQKRTETGGIHGTGLGLSFVKTVMEKHHGEVLVDSVPGDGATFTLKLPISDPMLDSAAPQG</sequence>
<evidence type="ECO:0000259" key="9">
    <source>
        <dbReference type="PROSITE" id="PS50109"/>
    </source>
</evidence>
<dbReference type="Pfam" id="PF08448">
    <property type="entry name" value="PAS_4"/>
    <property type="match status" value="1"/>
</dbReference>
<dbReference type="EC" id="2.7.13.3" evidence="2"/>
<keyword evidence="3" id="KW-0597">Phosphoprotein</keyword>
<dbReference type="Pfam" id="PF02518">
    <property type="entry name" value="HATPase_c"/>
    <property type="match status" value="1"/>
</dbReference>
<dbReference type="Pfam" id="PF05226">
    <property type="entry name" value="CHASE2"/>
    <property type="match status" value="1"/>
</dbReference>
<accession>A0A2T1KW83</accession>
<dbReference type="EMBL" id="PXNP01000004">
    <property type="protein sequence ID" value="PSF14361.1"/>
    <property type="molecule type" value="Genomic_DNA"/>
</dbReference>
<keyword evidence="12" id="KW-1185">Reference proteome</keyword>
<evidence type="ECO:0000256" key="7">
    <source>
        <dbReference type="ARBA" id="ARBA00023136"/>
    </source>
</evidence>
<keyword evidence="5 11" id="KW-0418">Kinase</keyword>
<feature type="transmembrane region" description="Helical" evidence="8">
    <location>
        <begin position="283"/>
        <end position="304"/>
    </location>
</feature>
<dbReference type="RefSeq" id="WP_106760724.1">
    <property type="nucleotide sequence ID" value="NZ_PXNP01000004.1"/>
</dbReference>
<dbReference type="InterPro" id="IPR036097">
    <property type="entry name" value="HisK_dim/P_sf"/>
</dbReference>
<dbReference type="InterPro" id="IPR004358">
    <property type="entry name" value="Sig_transdc_His_kin-like_C"/>
</dbReference>
<dbReference type="InterPro" id="IPR035965">
    <property type="entry name" value="PAS-like_dom_sf"/>
</dbReference>
<evidence type="ECO:0000256" key="6">
    <source>
        <dbReference type="ARBA" id="ARBA00023012"/>
    </source>
</evidence>
<evidence type="ECO:0000256" key="5">
    <source>
        <dbReference type="ARBA" id="ARBA00022777"/>
    </source>
</evidence>
<reference evidence="11 12" key="1">
    <citation type="submission" date="2018-03" db="EMBL/GenBank/DDBJ databases">
        <title>Marinobacter brunus sp. nov., a marine bacterium of Gamma-proteobacteria isolated from the surface seawater of the South China Sea.</title>
        <authorList>
            <person name="Cheng H."/>
            <person name="Wu Y.-H."/>
            <person name="Xamxidin M."/>
            <person name="Xu X.-W."/>
        </authorList>
    </citation>
    <scope>NUCLEOTIDE SEQUENCE [LARGE SCALE GENOMIC DNA]</scope>
    <source>
        <strain evidence="11 12">NH169-3</strain>
    </source>
</reference>
<dbReference type="SMART" id="SM00091">
    <property type="entry name" value="PAS"/>
    <property type="match status" value="1"/>
</dbReference>
<name>A0A2T1KW83_9GAMM</name>
<dbReference type="InterPro" id="IPR013656">
    <property type="entry name" value="PAS_4"/>
</dbReference>